<feature type="domain" description="Protein kinase" evidence="7">
    <location>
        <begin position="1"/>
        <end position="174"/>
    </location>
</feature>
<evidence type="ECO:0000256" key="4">
    <source>
        <dbReference type="ARBA" id="ARBA00022777"/>
    </source>
</evidence>
<dbReference type="PROSITE" id="PS50011">
    <property type="entry name" value="PROTEIN_KINASE_DOM"/>
    <property type="match status" value="1"/>
</dbReference>
<dbReference type="GO" id="GO:0004674">
    <property type="term" value="F:protein serine/threonine kinase activity"/>
    <property type="evidence" value="ECO:0007669"/>
    <property type="project" value="UniProtKB-KW"/>
</dbReference>
<dbReference type="InterPro" id="IPR000719">
    <property type="entry name" value="Prot_kinase_dom"/>
</dbReference>
<gene>
    <name evidence="8" type="ORF">C8J55DRAFT_414534</name>
</gene>
<dbReference type="Proteomes" id="UP001150238">
    <property type="component" value="Unassembled WGS sequence"/>
</dbReference>
<keyword evidence="1" id="KW-0723">Serine/threonine-protein kinase</keyword>
<name>A0A9W9E148_9AGAR</name>
<dbReference type="PROSITE" id="PS00108">
    <property type="entry name" value="PROTEIN_KINASE_ST"/>
    <property type="match status" value="1"/>
</dbReference>
<feature type="signal peptide" evidence="6">
    <location>
        <begin position="1"/>
        <end position="25"/>
    </location>
</feature>
<dbReference type="SUPFAM" id="SSF56112">
    <property type="entry name" value="Protein kinase-like (PK-like)"/>
    <property type="match status" value="1"/>
</dbReference>
<evidence type="ECO:0000256" key="2">
    <source>
        <dbReference type="ARBA" id="ARBA00022679"/>
    </source>
</evidence>
<evidence type="ECO:0000256" key="5">
    <source>
        <dbReference type="ARBA" id="ARBA00022840"/>
    </source>
</evidence>
<evidence type="ECO:0000259" key="7">
    <source>
        <dbReference type="PROSITE" id="PS50011"/>
    </source>
</evidence>
<dbReference type="GO" id="GO:0005524">
    <property type="term" value="F:ATP binding"/>
    <property type="evidence" value="ECO:0007669"/>
    <property type="project" value="UniProtKB-KW"/>
</dbReference>
<keyword evidence="4 8" id="KW-0418">Kinase</keyword>
<dbReference type="AlphaFoldDB" id="A0A9W9E148"/>
<dbReference type="InterPro" id="IPR011009">
    <property type="entry name" value="Kinase-like_dom_sf"/>
</dbReference>
<comment type="caution">
    <text evidence="8">The sequence shown here is derived from an EMBL/GenBank/DDBJ whole genome shotgun (WGS) entry which is preliminary data.</text>
</comment>
<organism evidence="8 9">
    <name type="scientific">Lentinula lateritia</name>
    <dbReference type="NCBI Taxonomy" id="40482"/>
    <lineage>
        <taxon>Eukaryota</taxon>
        <taxon>Fungi</taxon>
        <taxon>Dikarya</taxon>
        <taxon>Basidiomycota</taxon>
        <taxon>Agaricomycotina</taxon>
        <taxon>Agaricomycetes</taxon>
        <taxon>Agaricomycetidae</taxon>
        <taxon>Agaricales</taxon>
        <taxon>Marasmiineae</taxon>
        <taxon>Omphalotaceae</taxon>
        <taxon>Lentinula</taxon>
    </lineage>
</organism>
<evidence type="ECO:0000313" key="9">
    <source>
        <dbReference type="Proteomes" id="UP001150238"/>
    </source>
</evidence>
<dbReference type="PANTHER" id="PTHR24351">
    <property type="entry name" value="RIBOSOMAL PROTEIN S6 KINASE"/>
    <property type="match status" value="1"/>
</dbReference>
<reference evidence="8" key="2">
    <citation type="journal article" date="2023" name="Proc. Natl. Acad. Sci. U.S.A.">
        <title>A global phylogenomic analysis of the shiitake genus Lentinula.</title>
        <authorList>
            <person name="Sierra-Patev S."/>
            <person name="Min B."/>
            <person name="Naranjo-Ortiz M."/>
            <person name="Looney B."/>
            <person name="Konkel Z."/>
            <person name="Slot J.C."/>
            <person name="Sakamoto Y."/>
            <person name="Steenwyk J.L."/>
            <person name="Rokas A."/>
            <person name="Carro J."/>
            <person name="Camarero S."/>
            <person name="Ferreira P."/>
            <person name="Molpeceres G."/>
            <person name="Ruiz-Duenas F.J."/>
            <person name="Serrano A."/>
            <person name="Henrissat B."/>
            <person name="Drula E."/>
            <person name="Hughes K.W."/>
            <person name="Mata J.L."/>
            <person name="Ishikawa N.K."/>
            <person name="Vargas-Isla R."/>
            <person name="Ushijima S."/>
            <person name="Smith C.A."/>
            <person name="Donoghue J."/>
            <person name="Ahrendt S."/>
            <person name="Andreopoulos W."/>
            <person name="He G."/>
            <person name="LaButti K."/>
            <person name="Lipzen A."/>
            <person name="Ng V."/>
            <person name="Riley R."/>
            <person name="Sandor L."/>
            <person name="Barry K."/>
            <person name="Martinez A.T."/>
            <person name="Xiao Y."/>
            <person name="Gibbons J.G."/>
            <person name="Terashima K."/>
            <person name="Grigoriev I.V."/>
            <person name="Hibbett D."/>
        </authorList>
    </citation>
    <scope>NUCLEOTIDE SEQUENCE</scope>
    <source>
        <strain evidence="8">Sp2 HRB7682 ss15</strain>
    </source>
</reference>
<dbReference type="EMBL" id="JANVFS010000001">
    <property type="protein sequence ID" value="KAJ4496190.1"/>
    <property type="molecule type" value="Genomic_DNA"/>
</dbReference>
<feature type="chain" id="PRO_5040905026" evidence="6">
    <location>
        <begin position="26"/>
        <end position="184"/>
    </location>
</feature>
<keyword evidence="2" id="KW-0808">Transferase</keyword>
<reference evidence="8" key="1">
    <citation type="submission" date="2022-08" db="EMBL/GenBank/DDBJ databases">
        <authorList>
            <consortium name="DOE Joint Genome Institute"/>
            <person name="Min B."/>
            <person name="Riley R."/>
            <person name="Sierra-Patev S."/>
            <person name="Naranjo-Ortiz M."/>
            <person name="Looney B."/>
            <person name="Konkel Z."/>
            <person name="Slot J.C."/>
            <person name="Sakamoto Y."/>
            <person name="Steenwyk J.L."/>
            <person name="Rokas A."/>
            <person name="Carro J."/>
            <person name="Camarero S."/>
            <person name="Ferreira P."/>
            <person name="Molpeceres G."/>
            <person name="Ruiz-Duenas F.J."/>
            <person name="Serrano A."/>
            <person name="Henrissat B."/>
            <person name="Drula E."/>
            <person name="Hughes K.W."/>
            <person name="Mata J.L."/>
            <person name="Ishikawa N.K."/>
            <person name="Vargas-Isla R."/>
            <person name="Ushijima S."/>
            <person name="Smith C.A."/>
            <person name="Ahrendt S."/>
            <person name="Andreopoulos W."/>
            <person name="He G."/>
            <person name="Labutti K."/>
            <person name="Lipzen A."/>
            <person name="Ng V."/>
            <person name="Sandor L."/>
            <person name="Barry K."/>
            <person name="Martinez A.T."/>
            <person name="Xiao Y."/>
            <person name="Gibbons J.G."/>
            <person name="Terashima K."/>
            <person name="Hibbett D.S."/>
            <person name="Grigoriev I.V."/>
        </authorList>
    </citation>
    <scope>NUCLEOTIDE SEQUENCE</scope>
    <source>
        <strain evidence="8">Sp2 HRB7682 ss15</strain>
    </source>
</reference>
<keyword evidence="3" id="KW-0547">Nucleotide-binding</keyword>
<protein>
    <submittedName>
        <fullName evidence="8">Kinase-like domain-containing protein</fullName>
    </submittedName>
</protein>
<evidence type="ECO:0000313" key="8">
    <source>
        <dbReference type="EMBL" id="KAJ4496190.1"/>
    </source>
</evidence>
<feature type="non-terminal residue" evidence="8">
    <location>
        <position position="184"/>
    </location>
</feature>
<keyword evidence="6" id="KW-0732">Signal</keyword>
<keyword evidence="5" id="KW-0067">ATP-binding</keyword>
<dbReference type="Gene3D" id="1.10.510.10">
    <property type="entry name" value="Transferase(Phosphotransferase) domain 1"/>
    <property type="match status" value="1"/>
</dbReference>
<dbReference type="SMART" id="SM00220">
    <property type="entry name" value="S_TKc"/>
    <property type="match status" value="1"/>
</dbReference>
<evidence type="ECO:0000256" key="6">
    <source>
        <dbReference type="SAM" id="SignalP"/>
    </source>
</evidence>
<dbReference type="Pfam" id="PF00069">
    <property type="entry name" value="Pkinase"/>
    <property type="match status" value="1"/>
</dbReference>
<evidence type="ECO:0000256" key="3">
    <source>
        <dbReference type="ARBA" id="ARBA00022741"/>
    </source>
</evidence>
<proteinExistence type="predicted"/>
<sequence length="184" mass="20247">ERLRLVAAELVLGLIFLHQSGIVHQDIKPANIMISSDGHIVIADFGSRVQKTFHPIVLNAHDFITFTPLYAAPELVCRNRAGLIIYDSRVDWWSLGVVLYELATGSAPFTNSSATTTKDEVLPLGDGRHHKEAKRRNMGDFSLSFGAMENLLAALQCDKDDHIHDLVLQLQTFIQAVGASCVLG</sequence>
<dbReference type="InterPro" id="IPR008271">
    <property type="entry name" value="Ser/Thr_kinase_AS"/>
</dbReference>
<accession>A0A9W9E148</accession>
<evidence type="ECO:0000256" key="1">
    <source>
        <dbReference type="ARBA" id="ARBA00022527"/>
    </source>
</evidence>